<organism evidence="1">
    <name type="scientific">marine metagenome</name>
    <dbReference type="NCBI Taxonomy" id="408172"/>
    <lineage>
        <taxon>unclassified sequences</taxon>
        <taxon>metagenomes</taxon>
        <taxon>ecological metagenomes</taxon>
    </lineage>
</organism>
<sequence>MLIYHLVAFSPQVGLTLFGSLPSFQITGGE</sequence>
<gene>
    <name evidence="1" type="ORF">METZ01_LOCUS457943</name>
</gene>
<dbReference type="AlphaFoldDB" id="A0A383ABY1"/>
<name>A0A383ABY1_9ZZZZ</name>
<evidence type="ECO:0000313" key="1">
    <source>
        <dbReference type="EMBL" id="SVE05089.1"/>
    </source>
</evidence>
<accession>A0A383ABY1</accession>
<proteinExistence type="predicted"/>
<reference evidence="1" key="1">
    <citation type="submission" date="2018-05" db="EMBL/GenBank/DDBJ databases">
        <authorList>
            <person name="Lanie J.A."/>
            <person name="Ng W.-L."/>
            <person name="Kazmierczak K.M."/>
            <person name="Andrzejewski T.M."/>
            <person name="Davidsen T.M."/>
            <person name="Wayne K.J."/>
            <person name="Tettelin H."/>
            <person name="Glass J.I."/>
            <person name="Rusch D."/>
            <person name="Podicherti R."/>
            <person name="Tsui H.-C.T."/>
            <person name="Winkler M.E."/>
        </authorList>
    </citation>
    <scope>NUCLEOTIDE SEQUENCE</scope>
</reference>
<dbReference type="EMBL" id="UINC01190772">
    <property type="protein sequence ID" value="SVE05089.1"/>
    <property type="molecule type" value="Genomic_DNA"/>
</dbReference>
<protein>
    <submittedName>
        <fullName evidence="1">Uncharacterized protein</fullName>
    </submittedName>
</protein>